<dbReference type="EMBL" id="CP019454">
    <property type="protein sequence ID" value="AUW95164.1"/>
    <property type="molecule type" value="Genomic_DNA"/>
</dbReference>
<reference evidence="2 3" key="1">
    <citation type="journal article" date="2019" name="Sci. Rep.">
        <title>Sulfobacillus thermotolerans: new insights into resistance and metabolic capacities of acidophilic chemolithotrophs.</title>
        <authorList>
            <person name="Panyushkina A.E."/>
            <person name="Babenko V.V."/>
            <person name="Nikitina A.S."/>
            <person name="Selezneva O.V."/>
            <person name="Tsaplina I.A."/>
            <person name="Letarova M.A."/>
            <person name="Kostryukova E.S."/>
            <person name="Letarov A.V."/>
        </authorList>
    </citation>
    <scope>NUCLEOTIDE SEQUENCE [LARGE SCALE GENOMIC DNA]</scope>
    <source>
        <strain evidence="2 3">Kr1</strain>
    </source>
</reference>
<dbReference type="Gene3D" id="1.10.10.10">
    <property type="entry name" value="Winged helix-like DNA-binding domain superfamily/Winged helix DNA-binding domain"/>
    <property type="match status" value="1"/>
</dbReference>
<dbReference type="PROSITE" id="PS50043">
    <property type="entry name" value="HTH_LUXR_2"/>
    <property type="match status" value="1"/>
</dbReference>
<dbReference type="Pfam" id="PF00196">
    <property type="entry name" value="GerE"/>
    <property type="match status" value="1"/>
</dbReference>
<dbReference type="SMART" id="SM00421">
    <property type="entry name" value="HTH_LUXR"/>
    <property type="match status" value="1"/>
</dbReference>
<dbReference type="CDD" id="cd06170">
    <property type="entry name" value="LuxR_C_like"/>
    <property type="match status" value="1"/>
</dbReference>
<dbReference type="Proteomes" id="UP000325292">
    <property type="component" value="Chromosome"/>
</dbReference>
<dbReference type="InterPro" id="IPR016032">
    <property type="entry name" value="Sig_transdc_resp-reg_C-effctor"/>
</dbReference>
<feature type="domain" description="HTH luxR-type" evidence="1">
    <location>
        <begin position="9"/>
        <end position="74"/>
    </location>
</feature>
<protein>
    <recommendedName>
        <fullName evidence="1">HTH luxR-type domain-containing protein</fullName>
    </recommendedName>
</protein>
<evidence type="ECO:0000259" key="1">
    <source>
        <dbReference type="PROSITE" id="PS50043"/>
    </source>
</evidence>
<accession>A0ABN5H3R9</accession>
<name>A0ABN5H3R9_9FIRM</name>
<dbReference type="InterPro" id="IPR000792">
    <property type="entry name" value="Tscrpt_reg_LuxR_C"/>
</dbReference>
<dbReference type="InterPro" id="IPR036388">
    <property type="entry name" value="WH-like_DNA-bd_sf"/>
</dbReference>
<dbReference type="PRINTS" id="PR00038">
    <property type="entry name" value="HTHLUXR"/>
</dbReference>
<organism evidence="2 3">
    <name type="scientific">Sulfobacillus thermotolerans</name>
    <dbReference type="NCBI Taxonomy" id="338644"/>
    <lineage>
        <taxon>Bacteria</taxon>
        <taxon>Bacillati</taxon>
        <taxon>Bacillota</taxon>
        <taxon>Clostridia</taxon>
        <taxon>Eubacteriales</taxon>
        <taxon>Clostridiales Family XVII. Incertae Sedis</taxon>
        <taxon>Sulfobacillus</taxon>
    </lineage>
</organism>
<evidence type="ECO:0000313" key="3">
    <source>
        <dbReference type="Proteomes" id="UP000325292"/>
    </source>
</evidence>
<gene>
    <name evidence="2" type="ORF">BXT84_15360</name>
</gene>
<proteinExistence type="predicted"/>
<dbReference type="SUPFAM" id="SSF46894">
    <property type="entry name" value="C-terminal effector domain of the bipartite response regulators"/>
    <property type="match status" value="1"/>
</dbReference>
<evidence type="ECO:0000313" key="2">
    <source>
        <dbReference type="EMBL" id="AUW95164.1"/>
    </source>
</evidence>
<sequence>MARKAYQNKSAAIPALTQTEIDALKLAAQGYTAEQIAQTMEIAPRTATRHIHRALKKLLTRWPTALIEGSPKVTKTGSSDQWNRILTRKAGESRIKAYIKRAQLQPHSSWAYIYILLMNSTSQPYRQPTVLEGIPHHVRESDTVIQWDDHEWVIFLPAATRGEAEAVTRRMTGERSVHFPFGIGWSVSGLHDDVADAIQTARRLALEDYAQVVFYSTSHNRMPPH</sequence>
<keyword evidence="3" id="KW-1185">Reference proteome</keyword>